<organism evidence="3 4">
    <name type="scientific">Bacillus changyiensis</name>
    <dbReference type="NCBI Taxonomy" id="3004103"/>
    <lineage>
        <taxon>Bacteria</taxon>
        <taxon>Bacillati</taxon>
        <taxon>Bacillota</taxon>
        <taxon>Bacilli</taxon>
        <taxon>Bacillales</taxon>
        <taxon>Bacillaceae</taxon>
        <taxon>Bacillus</taxon>
    </lineage>
</organism>
<comment type="caution">
    <text evidence="3">The sequence shown here is derived from an EMBL/GenBank/DDBJ whole genome shotgun (WGS) entry which is preliminary data.</text>
</comment>
<accession>A0ABT4X2H3</accession>
<feature type="transmembrane region" description="Helical" evidence="1">
    <location>
        <begin position="6"/>
        <end position="28"/>
    </location>
</feature>
<keyword evidence="1" id="KW-1133">Transmembrane helix</keyword>
<dbReference type="InterPro" id="IPR054944">
    <property type="entry name" value="regulator_TseB"/>
</dbReference>
<proteinExistence type="predicted"/>
<sequence>MGKKTLIFTLVFGSIMLVAILIVGINVYQTAMAQKESGHQSAIEVAKKKADLKQVDNVETFVGKEKQYIIEGENQKDEKIYVWVPADKKQKLMFKRAKDGITSKQAIKTVQDQGHLSELKGVHLAREGSTLLWEVTYLNQNDQYSLSYVDFTNGKIHKNMTP</sequence>
<dbReference type="Pfam" id="PF17881">
    <property type="entry name" value="TseB"/>
    <property type="match status" value="1"/>
</dbReference>
<dbReference type="RefSeq" id="WP_271339467.1">
    <property type="nucleotide sequence ID" value="NZ_JAQKAB010000002.1"/>
</dbReference>
<gene>
    <name evidence="3" type="primary">tseB</name>
    <name evidence="3" type="ORF">PJ311_03170</name>
</gene>
<keyword evidence="4" id="KW-1185">Reference proteome</keyword>
<reference evidence="3 4" key="1">
    <citation type="submission" date="2023-01" db="EMBL/GenBank/DDBJ databases">
        <title>Bacillus changyiensis sp. nov., isolated from a coastal deposit.</title>
        <authorList>
            <person name="Xiao G."/>
            <person name="Lai Q."/>
            <person name="Hu Z."/>
            <person name="Shao Z."/>
        </authorList>
    </citation>
    <scope>NUCLEOTIDE SEQUENCE [LARGE SCALE GENOMIC DNA]</scope>
    <source>
        <strain evidence="3 4">CLL-7-23</strain>
    </source>
</reference>
<name>A0ABT4X2H3_9BACI</name>
<dbReference type="EMBL" id="JAQKAB010000002">
    <property type="protein sequence ID" value="MDA7025611.1"/>
    <property type="molecule type" value="Genomic_DNA"/>
</dbReference>
<keyword evidence="1" id="KW-0472">Membrane</keyword>
<evidence type="ECO:0000313" key="3">
    <source>
        <dbReference type="EMBL" id="MDA7025611.1"/>
    </source>
</evidence>
<keyword evidence="1" id="KW-0812">Transmembrane</keyword>
<dbReference type="InterPro" id="IPR046350">
    <property type="entry name" value="Cystatin_sf"/>
</dbReference>
<evidence type="ECO:0000313" key="4">
    <source>
        <dbReference type="Proteomes" id="UP001211894"/>
    </source>
</evidence>
<dbReference type="Gene3D" id="3.10.450.40">
    <property type="match status" value="2"/>
</dbReference>
<evidence type="ECO:0000259" key="2">
    <source>
        <dbReference type="Pfam" id="PF17881"/>
    </source>
</evidence>
<dbReference type="InterPro" id="IPR041401">
    <property type="entry name" value="TseB-like_dom"/>
</dbReference>
<feature type="domain" description="Cell wall elongation regulator TseB-like" evidence="2">
    <location>
        <begin position="42"/>
        <end position="85"/>
    </location>
</feature>
<dbReference type="Proteomes" id="UP001211894">
    <property type="component" value="Unassembled WGS sequence"/>
</dbReference>
<protein>
    <submittedName>
        <fullName evidence="3">Cell wall elongation/penicillin-binding protein regulator TseB</fullName>
    </submittedName>
</protein>
<evidence type="ECO:0000256" key="1">
    <source>
        <dbReference type="SAM" id="Phobius"/>
    </source>
</evidence>
<dbReference type="SUPFAM" id="SSF54403">
    <property type="entry name" value="Cystatin/monellin"/>
    <property type="match status" value="2"/>
</dbReference>
<dbReference type="NCBIfam" id="NF040668">
    <property type="entry name" value="regulator_TseB"/>
    <property type="match status" value="1"/>
</dbReference>